<organism evidence="2 3">
    <name type="scientific">Sphingomonas turrisvirgatae</name>
    <dbReference type="NCBI Taxonomy" id="1888892"/>
    <lineage>
        <taxon>Bacteria</taxon>
        <taxon>Pseudomonadati</taxon>
        <taxon>Pseudomonadota</taxon>
        <taxon>Alphaproteobacteria</taxon>
        <taxon>Sphingomonadales</taxon>
        <taxon>Sphingomonadaceae</taxon>
        <taxon>Sphingomonas</taxon>
    </lineage>
</organism>
<evidence type="ECO:0008006" key="4">
    <source>
        <dbReference type="Google" id="ProtNLM"/>
    </source>
</evidence>
<evidence type="ECO:0000313" key="2">
    <source>
        <dbReference type="EMBL" id="ODP37407.1"/>
    </source>
</evidence>
<keyword evidence="1" id="KW-0732">Signal</keyword>
<evidence type="ECO:0000256" key="1">
    <source>
        <dbReference type="SAM" id="SignalP"/>
    </source>
</evidence>
<dbReference type="OrthoDB" id="7408573at2"/>
<feature type="chain" id="PRO_5009132039" description="YHS domain-containing protein" evidence="1">
    <location>
        <begin position="22"/>
        <end position="151"/>
    </location>
</feature>
<keyword evidence="3" id="KW-1185">Reference proteome</keyword>
<dbReference type="RefSeq" id="WP_069320856.1">
    <property type="nucleotide sequence ID" value="NZ_MDDS01000031.1"/>
</dbReference>
<sequence length="151" mass="16873">MPIMPLTAPFVSLALLGSAAAVGTDERVADVIHADLPLFGENDAKHPAPFSEGEGENYSCGYGSRVRWGDWKFTDPQDPEAGHWYRFTNYGVFHCYAITRDASDRDQLKDSRFEYSFFVPVGRTRVGGRPIELWAMQIGSRPGSSYHLLAR</sequence>
<dbReference type="Proteomes" id="UP000094487">
    <property type="component" value="Unassembled WGS sequence"/>
</dbReference>
<reference evidence="2 3" key="1">
    <citation type="submission" date="2016-08" db="EMBL/GenBank/DDBJ databases">
        <title>Draft genome of the agarase producing Sphingomonas sp. MCT13.</title>
        <authorList>
            <person name="D'Andrea M.M."/>
            <person name="Rossolini G.M."/>
            <person name="Thaller M.C."/>
        </authorList>
    </citation>
    <scope>NUCLEOTIDE SEQUENCE [LARGE SCALE GENOMIC DNA]</scope>
    <source>
        <strain evidence="2 3">MCT13</strain>
    </source>
</reference>
<gene>
    <name evidence="2" type="ORF">BFL28_18215</name>
</gene>
<dbReference type="EMBL" id="MDDS01000031">
    <property type="protein sequence ID" value="ODP37407.1"/>
    <property type="molecule type" value="Genomic_DNA"/>
</dbReference>
<comment type="caution">
    <text evidence="2">The sequence shown here is derived from an EMBL/GenBank/DDBJ whole genome shotgun (WGS) entry which is preliminary data.</text>
</comment>
<proteinExistence type="predicted"/>
<dbReference type="STRING" id="1888892.BFL28_18215"/>
<name>A0A1E3LUG5_9SPHN</name>
<feature type="signal peptide" evidence="1">
    <location>
        <begin position="1"/>
        <end position="21"/>
    </location>
</feature>
<evidence type="ECO:0000313" key="3">
    <source>
        <dbReference type="Proteomes" id="UP000094487"/>
    </source>
</evidence>
<accession>A0A1E3LUG5</accession>
<protein>
    <recommendedName>
        <fullName evidence="4">YHS domain-containing protein</fullName>
    </recommendedName>
</protein>
<dbReference type="AlphaFoldDB" id="A0A1E3LUG5"/>